<dbReference type="EMBL" id="WJBH02000007">
    <property type="protein sequence ID" value="KAI9555866.1"/>
    <property type="molecule type" value="Genomic_DNA"/>
</dbReference>
<dbReference type="Proteomes" id="UP000820818">
    <property type="component" value="Linkage Group LG7"/>
</dbReference>
<organism evidence="1 2">
    <name type="scientific">Daphnia sinensis</name>
    <dbReference type="NCBI Taxonomy" id="1820382"/>
    <lineage>
        <taxon>Eukaryota</taxon>
        <taxon>Metazoa</taxon>
        <taxon>Ecdysozoa</taxon>
        <taxon>Arthropoda</taxon>
        <taxon>Crustacea</taxon>
        <taxon>Branchiopoda</taxon>
        <taxon>Diplostraca</taxon>
        <taxon>Cladocera</taxon>
        <taxon>Anomopoda</taxon>
        <taxon>Daphniidae</taxon>
        <taxon>Daphnia</taxon>
        <taxon>Daphnia similis group</taxon>
    </lineage>
</organism>
<sequence>MLMPTPDTCCYHSKPPLDEVIFIKGPRQSFRGASTFHILSLPHGLSPSVLAVALTTDSVVSGGLRNIMAANRHVAYAATMAVGIEENEGGDRWGRRNEPRVSGIRVSVCVARSK</sequence>
<evidence type="ECO:0000313" key="2">
    <source>
        <dbReference type="Proteomes" id="UP000820818"/>
    </source>
</evidence>
<dbReference type="AlphaFoldDB" id="A0AAD5L4G1"/>
<reference evidence="1 2" key="1">
    <citation type="submission" date="2022-05" db="EMBL/GenBank/DDBJ databases">
        <title>A multi-omics perspective on studying reproductive biology in Daphnia sinensis.</title>
        <authorList>
            <person name="Jia J."/>
        </authorList>
    </citation>
    <scope>NUCLEOTIDE SEQUENCE [LARGE SCALE GENOMIC DNA]</scope>
    <source>
        <strain evidence="1 2">WSL</strain>
    </source>
</reference>
<accession>A0AAD5L4G1</accession>
<proteinExistence type="predicted"/>
<evidence type="ECO:0000313" key="1">
    <source>
        <dbReference type="EMBL" id="KAI9555866.1"/>
    </source>
</evidence>
<name>A0AAD5L4G1_9CRUS</name>
<keyword evidence="2" id="KW-1185">Reference proteome</keyword>
<gene>
    <name evidence="1" type="ORF">GHT06_018383</name>
</gene>
<protein>
    <submittedName>
        <fullName evidence="1">Uncharacterized protein</fullName>
    </submittedName>
</protein>
<comment type="caution">
    <text evidence="1">The sequence shown here is derived from an EMBL/GenBank/DDBJ whole genome shotgun (WGS) entry which is preliminary data.</text>
</comment>